<name>H1Y4Y5_9SPHI</name>
<evidence type="ECO:0000259" key="1">
    <source>
        <dbReference type="SMART" id="SM00953"/>
    </source>
</evidence>
<dbReference type="Pfam" id="PF08808">
    <property type="entry name" value="RES"/>
    <property type="match status" value="1"/>
</dbReference>
<organism evidence="2 3">
    <name type="scientific">Mucilaginibacter paludis DSM 18603</name>
    <dbReference type="NCBI Taxonomy" id="714943"/>
    <lineage>
        <taxon>Bacteria</taxon>
        <taxon>Pseudomonadati</taxon>
        <taxon>Bacteroidota</taxon>
        <taxon>Sphingobacteriia</taxon>
        <taxon>Sphingobacteriales</taxon>
        <taxon>Sphingobacteriaceae</taxon>
        <taxon>Mucilaginibacter</taxon>
    </lineage>
</organism>
<dbReference type="RefSeq" id="WP_008509078.1">
    <property type="nucleotide sequence ID" value="NZ_CM001403.1"/>
</dbReference>
<proteinExistence type="predicted"/>
<reference evidence="2" key="1">
    <citation type="submission" date="2011-09" db="EMBL/GenBank/DDBJ databases">
        <title>The permanent draft genome of Mucilaginibacter paludis DSM 18603.</title>
        <authorList>
            <consortium name="US DOE Joint Genome Institute (JGI-PGF)"/>
            <person name="Lucas S."/>
            <person name="Han J."/>
            <person name="Lapidus A."/>
            <person name="Bruce D."/>
            <person name="Goodwin L."/>
            <person name="Pitluck S."/>
            <person name="Peters L."/>
            <person name="Kyrpides N."/>
            <person name="Mavromatis K."/>
            <person name="Ivanova N."/>
            <person name="Mikhailova N."/>
            <person name="Held B."/>
            <person name="Detter J.C."/>
            <person name="Tapia R."/>
            <person name="Han C."/>
            <person name="Land M."/>
            <person name="Hauser L."/>
            <person name="Markowitz V."/>
            <person name="Cheng J.-F."/>
            <person name="Hugenholtz P."/>
            <person name="Woyke T."/>
            <person name="Wu D."/>
            <person name="Tindall B."/>
            <person name="Brambilla E."/>
            <person name="Klenk H.-P."/>
            <person name="Eisen J.A."/>
        </authorList>
    </citation>
    <scope>NUCLEOTIDE SEQUENCE [LARGE SCALE GENOMIC DNA]</scope>
    <source>
        <strain evidence="2">DSM 18603</strain>
    </source>
</reference>
<dbReference type="Proteomes" id="UP000002774">
    <property type="component" value="Chromosome"/>
</dbReference>
<dbReference type="SMART" id="SM00953">
    <property type="entry name" value="RES"/>
    <property type="match status" value="1"/>
</dbReference>
<dbReference type="AlphaFoldDB" id="H1Y4Y5"/>
<dbReference type="HOGENOM" id="CLU_133611_0_1_10"/>
<dbReference type="eggNOG" id="COG5654">
    <property type="taxonomic scope" value="Bacteria"/>
</dbReference>
<evidence type="ECO:0000313" key="3">
    <source>
        <dbReference type="Proteomes" id="UP000002774"/>
    </source>
</evidence>
<accession>H1Y4Y5</accession>
<protein>
    <submittedName>
        <fullName evidence="2">RES domain protein</fullName>
    </submittedName>
</protein>
<feature type="domain" description="RES" evidence="1">
    <location>
        <begin position="14"/>
        <end position="140"/>
    </location>
</feature>
<sequence>MTVYRLSKQAYINDLSGRGAQLAGGRWNSKGIAVLYTAESRALAAIEAAVHIPLGIIPTGYFLATIEIPANADIVKVEINDMPPKWNTNPFTRTTQKIGDEFIKNNKALLLQVPSATVKGDYNYLVNPAHRDFNLVKIKNVEPFEFDTRLFRI</sequence>
<gene>
    <name evidence="2" type="ORF">Mucpa_4222</name>
</gene>
<dbReference type="InterPro" id="IPR014914">
    <property type="entry name" value="RES_dom"/>
</dbReference>
<evidence type="ECO:0000313" key="2">
    <source>
        <dbReference type="EMBL" id="EHQ28313.1"/>
    </source>
</evidence>
<keyword evidence="3" id="KW-1185">Reference proteome</keyword>
<dbReference type="OrthoDB" id="9789501at2"/>
<dbReference type="STRING" id="714943.Mucpa_4222"/>
<dbReference type="EMBL" id="CM001403">
    <property type="protein sequence ID" value="EHQ28313.1"/>
    <property type="molecule type" value="Genomic_DNA"/>
</dbReference>